<feature type="region of interest" description="Disordered" evidence="1">
    <location>
        <begin position="29"/>
        <end position="68"/>
    </location>
</feature>
<proteinExistence type="predicted"/>
<dbReference type="Pfam" id="PF22422">
    <property type="entry name" value="MGH1-like_GH"/>
    <property type="match status" value="1"/>
</dbReference>
<comment type="caution">
    <text evidence="4">The sequence shown here is derived from an EMBL/GenBank/DDBJ whole genome shotgun (WGS) entry which is preliminary data.</text>
</comment>
<gene>
    <name evidence="4" type="ORF">CAP_0889</name>
</gene>
<keyword evidence="4" id="KW-0378">Hydrolase</keyword>
<dbReference type="Gene3D" id="2.60.40.10">
    <property type="entry name" value="Immunoglobulins"/>
    <property type="match status" value="1"/>
</dbReference>
<organism evidence="4 5">
    <name type="scientific">Chondromyces apiculatus DSM 436</name>
    <dbReference type="NCBI Taxonomy" id="1192034"/>
    <lineage>
        <taxon>Bacteria</taxon>
        <taxon>Pseudomonadati</taxon>
        <taxon>Myxococcota</taxon>
        <taxon>Polyangia</taxon>
        <taxon>Polyangiales</taxon>
        <taxon>Polyangiaceae</taxon>
        <taxon>Chondromyces</taxon>
    </lineage>
</organism>
<feature type="domain" description="Mannosylglycerate hydrolase MGH1-like glycoside hydrolase" evidence="3">
    <location>
        <begin position="192"/>
        <end position="496"/>
    </location>
</feature>
<keyword evidence="4" id="KW-0326">Glycosidase</keyword>
<dbReference type="InterPro" id="IPR054491">
    <property type="entry name" value="MGH1-like_GH"/>
</dbReference>
<evidence type="ECO:0000313" key="4">
    <source>
        <dbReference type="EMBL" id="EYF00361.1"/>
    </source>
</evidence>
<accession>A0A017SVM5</accession>
<dbReference type="PROSITE" id="PS51257">
    <property type="entry name" value="PROKAR_LIPOPROTEIN"/>
    <property type="match status" value="1"/>
</dbReference>
<feature type="compositionally biased region" description="Gly residues" evidence="1">
    <location>
        <begin position="46"/>
        <end position="68"/>
    </location>
</feature>
<dbReference type="SUPFAM" id="SSF48208">
    <property type="entry name" value="Six-hairpin glycosidases"/>
    <property type="match status" value="1"/>
</dbReference>
<feature type="chain" id="PRO_5001496707" evidence="2">
    <location>
        <begin position="20"/>
        <end position="903"/>
    </location>
</feature>
<dbReference type="OrthoDB" id="9759959at2"/>
<dbReference type="InterPro" id="IPR008928">
    <property type="entry name" value="6-hairpin_glycosidase_sf"/>
</dbReference>
<dbReference type="GO" id="GO:0005975">
    <property type="term" value="P:carbohydrate metabolic process"/>
    <property type="evidence" value="ECO:0007669"/>
    <property type="project" value="InterPro"/>
</dbReference>
<feature type="signal peptide" evidence="2">
    <location>
        <begin position="1"/>
        <end position="19"/>
    </location>
</feature>
<dbReference type="GO" id="GO:0016798">
    <property type="term" value="F:hydrolase activity, acting on glycosyl bonds"/>
    <property type="evidence" value="ECO:0007669"/>
    <property type="project" value="UniProtKB-KW"/>
</dbReference>
<evidence type="ECO:0000259" key="3">
    <source>
        <dbReference type="Pfam" id="PF22422"/>
    </source>
</evidence>
<dbReference type="InterPro" id="IPR012341">
    <property type="entry name" value="6hp_glycosidase-like_sf"/>
</dbReference>
<dbReference type="AlphaFoldDB" id="A0A017SVM5"/>
<feature type="compositionally biased region" description="Low complexity" evidence="1">
    <location>
        <begin position="32"/>
        <end position="45"/>
    </location>
</feature>
<keyword evidence="2" id="KW-0732">Signal</keyword>
<sequence>MRSLRSPLALSFCALAVLAAAGCGDDLKDRYGSSTTTTTTTTTGTSAGGGGSGGADGQGGAGGAGGSGGEAPIASCVPAVAQDTAGGDRYEDGQYEASVVVQDAESCARSYVLSTTGPVQENIPATSRPYAERPGQPVVRTGHAMFDAIYAMAVEEARENSVDAISDYAFNGGAAIPCPAGGCFETGQKWNYVWTRDTAYAVALGLGQFDPTRAKNSLQFKISTRRDGSRPEIVQDTGSGGSWPISTDRVVWAIGAKELLNFLDGQERAAFRDLAYPALVNTAERDRQTIWDPADGLYRGEQSFLDWREQTYPAYTATDTVQIAMSKALSTNIGHMVMLQLAAQLAEEKGDATARARYEGWAEELREAIRARLWLEDHGLFSTFIPGPLDPAPTTRFDLLGSAFAVLYDVATPEQAGRIVASYPHLPKGAPVAWPQQQDTPIYHNRGIWPFVSAFWARAAAKAGNAEALENSVHALLRGAALNLSHMENFEMVTGLAHVDEGTTSGPVVNSPRQLWSVGGHLGVVNEVLFGLEATPEGVRFHPKITGGLRTTLFEGAERITLSNLRYRGKNLSVAVDLPANAGGGGLLEVLSVRLNGQEIEVDALTQASELAADNLFEVTLGPGGAAPQGITFLDDATLANYRNLFGPRPPSLSGGEIASDRIQLAWTFPEDAAGVTFNVHRDGALVASGLPGTTTTWQDPDSGAHATRTYCYTVEATYTVSGTVSQRTRPWCYWGTSSARVQTFGAQGFTAIGGALVNNHGHQHYEDWGDPGDSLTVINVTPSQSGKHLIQALAANGAGPYNTGITCGVKALEVWQGATLVGGGQLVMPHQGQDWSQWRDSNLVAVNLTAGQSYTLVIREDERSGNMSDLGHFLLYNNMGGASGRFNKVNIAEVKLLSLGTP</sequence>
<dbReference type="eggNOG" id="COG3408">
    <property type="taxonomic scope" value="Bacteria"/>
</dbReference>
<dbReference type="RefSeq" id="WP_156041621.1">
    <property type="nucleotide sequence ID" value="NZ_ASRX01000114.1"/>
</dbReference>
<dbReference type="Proteomes" id="UP000019678">
    <property type="component" value="Unassembled WGS sequence"/>
</dbReference>
<evidence type="ECO:0000256" key="2">
    <source>
        <dbReference type="SAM" id="SignalP"/>
    </source>
</evidence>
<evidence type="ECO:0000256" key="1">
    <source>
        <dbReference type="SAM" id="MobiDB-lite"/>
    </source>
</evidence>
<protein>
    <submittedName>
        <fullName evidence="4">Six-hairpin glycosidase-like protein</fullName>
    </submittedName>
</protein>
<name>A0A017SVM5_9BACT</name>
<keyword evidence="5" id="KW-1185">Reference proteome</keyword>
<dbReference type="InterPro" id="IPR013783">
    <property type="entry name" value="Ig-like_fold"/>
</dbReference>
<evidence type="ECO:0000313" key="5">
    <source>
        <dbReference type="Proteomes" id="UP000019678"/>
    </source>
</evidence>
<reference evidence="4 5" key="1">
    <citation type="submission" date="2013-05" db="EMBL/GenBank/DDBJ databases">
        <title>Genome assembly of Chondromyces apiculatus DSM 436.</title>
        <authorList>
            <person name="Sharma G."/>
            <person name="Khatri I."/>
            <person name="Kaur C."/>
            <person name="Mayilraj S."/>
            <person name="Subramanian S."/>
        </authorList>
    </citation>
    <scope>NUCLEOTIDE SEQUENCE [LARGE SCALE GENOMIC DNA]</scope>
    <source>
        <strain evidence="4 5">DSM 436</strain>
    </source>
</reference>
<dbReference type="Gene3D" id="1.50.10.10">
    <property type="match status" value="1"/>
</dbReference>
<dbReference type="EMBL" id="ASRX01000114">
    <property type="protein sequence ID" value="EYF00361.1"/>
    <property type="molecule type" value="Genomic_DNA"/>
</dbReference>
<dbReference type="STRING" id="1192034.CAP_0889"/>